<dbReference type="GO" id="GO:0000776">
    <property type="term" value="C:kinetochore"/>
    <property type="evidence" value="ECO:0007669"/>
    <property type="project" value="TreeGrafter"/>
</dbReference>
<sequence>MSTRSDSTATRPRSRRSIAHVPRSKMTSGLDKENATTDIGAMASSGPGTRPAAKDKKSRSKSLGPGGLDALQHSNGNRRKSTASFPLKSILKPTVPVSPVRTIPSFEETRRRTPARDTSTQKASAAGNDPGKEGLLIDFETPQQPPNTGNEKLDNPFDTFNATSAIRDEMAATKERDEKERRERERQTILEKREARRKSMANRRVSFAPEATLHTWNVVEIPEDATSSSASNSTRRSSSLTNSHAQQPAPTPAREAPSSPDDAESDFGFSPVREQDLQQMRDRSVSDGTEDSHADLSSSPFSGSSAASEDTGAHSVVEEEEDGDTSASDDEFDAESTAMSMDNMTGHSSATAQSDVSSSSSSSARLNDALRQAAKEAGTQAIDDTGEISMEIADQEITGAFKPWIQKGQRQSFDWDDLSARHDQENVNPAKSVSTQDFPASDGMDEDEDLSMDVTNVVGGILGRATRLRQSAVSRKSLGQETNYGDQTMEMTAMVGGIAATESPMRPFDEGNEDEEMTMEFTSVVGGVLNKGPPLQPLADTSTEQPGSYTPKSDRMSPDGDDGSDGGMEMEITGNIGGILPSGLETPDKAQAKRIMELEAESGQLGSSPFQNADQQSPPKSPAKSSLALQVATVASENGSPSLASVPPRRSSRRSSVLEASRTPELATRQQSLLERPTTPSQQLTPQPRPTTPSKTPPSANVTFRSASPKKLFKPEIKQSAEKQKSSRLSIFEQDIFTGQSTPRIVLQPREGRLSSGLGIDKEGLGSPRVAALLDKRLSLGENTPQFIPQERPRVGGVRFEDPLKMQEDEDREREEEELREDGHIPSVNPTSRDPTSSLKDLISRMSPKKGKIGNRKSLHVGAARGILGKRPAELDLDEEEAENSPKRLRGHTVSPVKGVRLPGPSHESTTGHRSIRSPVRRARSSSPLKGSTTPTQEPRNVSNNGTTPLKRGIDALHLASDPQQPEEEEAEATVEDQAEEAEPIQLQDFLNMTNVHFMELTTTKRRHTTAPGSASKRLSRASLENVAKQGVITFDDCVAAGFCTVPMLELYQHSCRELKSYISEGRQVIRSIEVETYEDNPPLFHEYMTAPPDIRVIMDNQFRNVKTHARLLSKATWYEWRMKLLEGLKEGLHRHVKDMKADDELLSKSESLLESTVPPLVEKHASLQQEATNLQQLVEEMESCDQDELRGAREQLSSVEEEIEARKRELEQLQAEAQEKTNIIEAGSELRDEYLAQIQEAERVKEECRGWSARDIRELKASVQKIEHQTGWSIILASTPEESSASPMLTMSYRGQLQIKFHPGAFATKTLSAEKTNLPLELTSTKGKSISLIASLVLQSLQQHLATIQQSKITPRQLLRFISNAWDRTTGLENEARMLEFCGLTRLNLSDPSDTSLFLRARCTLLGNAAVSSTPGRKGAAAKNNGAKRIDVDFTVRTRIDTEVKDLKEIGSLDFDVDVVATKVYGFGAGNKSGLSGKEMQSILGKGMVRDEGQTLGNGVWCKAVQMLTGSVF</sequence>
<dbReference type="PANTHER" id="PTHR28260:SF1">
    <property type="entry name" value="SPINDLE POLE BODY COMPONENT SPC105"/>
    <property type="match status" value="1"/>
</dbReference>
<feature type="compositionally biased region" description="Acidic residues" evidence="2">
    <location>
        <begin position="318"/>
        <end position="334"/>
    </location>
</feature>
<dbReference type="SMART" id="SM01315">
    <property type="entry name" value="Spc7_N"/>
    <property type="match status" value="1"/>
</dbReference>
<feature type="compositionally biased region" description="Low complexity" evidence="2">
    <location>
        <begin position="297"/>
        <end position="308"/>
    </location>
</feature>
<name>A0A0F7TL75_PENBI</name>
<feature type="compositionally biased region" description="Polar residues" evidence="2">
    <location>
        <begin position="928"/>
        <end position="948"/>
    </location>
</feature>
<feature type="region of interest" description="Disordered" evidence="2">
    <location>
        <begin position="875"/>
        <end position="951"/>
    </location>
</feature>
<feature type="compositionally biased region" description="Low complexity" evidence="2">
    <location>
        <begin position="676"/>
        <end position="698"/>
    </location>
</feature>
<dbReference type="Pfam" id="PF15402">
    <property type="entry name" value="MELT_2"/>
    <property type="match status" value="5"/>
</dbReference>
<dbReference type="GO" id="GO:1990758">
    <property type="term" value="P:mitotic sister chromatid biorientation"/>
    <property type="evidence" value="ECO:0007669"/>
    <property type="project" value="TreeGrafter"/>
</dbReference>
<dbReference type="GO" id="GO:0034501">
    <property type="term" value="P:protein localization to kinetochore"/>
    <property type="evidence" value="ECO:0007669"/>
    <property type="project" value="TreeGrafter"/>
</dbReference>
<dbReference type="OrthoDB" id="5592879at2759"/>
<keyword evidence="1" id="KW-0175">Coiled coil</keyword>
<evidence type="ECO:0000256" key="1">
    <source>
        <dbReference type="SAM" id="Coils"/>
    </source>
</evidence>
<evidence type="ECO:0000313" key="4">
    <source>
        <dbReference type="EMBL" id="CEJ55773.1"/>
    </source>
</evidence>
<gene>
    <name evidence="4" type="ORF">PMG11_02008</name>
</gene>
<feature type="domain" description="Spc7 kinetochore protein" evidence="3">
    <location>
        <begin position="975"/>
        <end position="1303"/>
    </location>
</feature>
<feature type="compositionally biased region" description="Basic residues" evidence="2">
    <location>
        <begin position="914"/>
        <end position="924"/>
    </location>
</feature>
<proteinExistence type="predicted"/>
<keyword evidence="5" id="KW-1185">Reference proteome</keyword>
<feature type="compositionally biased region" description="Basic and acidic residues" evidence="2">
    <location>
        <begin position="273"/>
        <end position="294"/>
    </location>
</feature>
<organism evidence="4 5">
    <name type="scientific">Penicillium brasilianum</name>
    <dbReference type="NCBI Taxonomy" id="104259"/>
    <lineage>
        <taxon>Eukaryota</taxon>
        <taxon>Fungi</taxon>
        <taxon>Dikarya</taxon>
        <taxon>Ascomycota</taxon>
        <taxon>Pezizomycotina</taxon>
        <taxon>Eurotiomycetes</taxon>
        <taxon>Eurotiomycetidae</taxon>
        <taxon>Eurotiales</taxon>
        <taxon>Aspergillaceae</taxon>
        <taxon>Penicillium</taxon>
    </lineage>
</organism>
<evidence type="ECO:0000313" key="5">
    <source>
        <dbReference type="Proteomes" id="UP000042958"/>
    </source>
</evidence>
<dbReference type="Proteomes" id="UP000042958">
    <property type="component" value="Unassembled WGS sequence"/>
</dbReference>
<dbReference type="EMBL" id="CDHK01000002">
    <property type="protein sequence ID" value="CEJ55773.1"/>
    <property type="molecule type" value="Genomic_DNA"/>
</dbReference>
<feature type="compositionally biased region" description="Low complexity" evidence="2">
    <location>
        <begin position="640"/>
        <end position="661"/>
    </location>
</feature>
<feature type="compositionally biased region" description="Basic and acidic residues" evidence="2">
    <location>
        <begin position="796"/>
        <end position="807"/>
    </location>
</feature>
<dbReference type="SMART" id="SM00787">
    <property type="entry name" value="Spc7"/>
    <property type="match status" value="1"/>
</dbReference>
<feature type="compositionally biased region" description="Basic residues" evidence="2">
    <location>
        <begin position="847"/>
        <end position="858"/>
    </location>
</feature>
<dbReference type="InterPro" id="IPR013253">
    <property type="entry name" value="Spc7_domain"/>
</dbReference>
<feature type="region of interest" description="Disordered" evidence="2">
    <location>
        <begin position="526"/>
        <end position="730"/>
    </location>
</feature>
<dbReference type="InterPro" id="IPR040850">
    <property type="entry name" value="Knl1_RWD_C"/>
</dbReference>
<feature type="compositionally biased region" description="Acidic residues" evidence="2">
    <location>
        <begin position="808"/>
        <end position="820"/>
    </location>
</feature>
<feature type="compositionally biased region" description="Polar residues" evidence="2">
    <location>
        <begin position="426"/>
        <end position="438"/>
    </location>
</feature>
<dbReference type="STRING" id="104259.A0A0F7TL75"/>
<feature type="coiled-coil region" evidence="1">
    <location>
        <begin position="1165"/>
        <end position="1231"/>
    </location>
</feature>
<dbReference type="InterPro" id="IPR033338">
    <property type="entry name" value="Spc105/Spc7"/>
</dbReference>
<evidence type="ECO:0000259" key="3">
    <source>
        <dbReference type="SMART" id="SM00787"/>
    </source>
</evidence>
<feature type="compositionally biased region" description="Low complexity" evidence="2">
    <location>
        <begin position="615"/>
        <end position="629"/>
    </location>
</feature>
<feature type="compositionally biased region" description="Basic and acidic residues" evidence="2">
    <location>
        <begin position="713"/>
        <end position="725"/>
    </location>
</feature>
<feature type="region of interest" description="Disordered" evidence="2">
    <location>
        <begin position="411"/>
        <end position="448"/>
    </location>
</feature>
<feature type="compositionally biased region" description="Low complexity" evidence="2">
    <location>
        <begin position="225"/>
        <end position="243"/>
    </location>
</feature>
<feature type="compositionally biased region" description="Polar residues" evidence="2">
    <location>
        <begin position="604"/>
        <end position="614"/>
    </location>
</feature>
<feature type="compositionally biased region" description="Polar residues" evidence="2">
    <location>
        <begin position="539"/>
        <end position="551"/>
    </location>
</feature>
<dbReference type="PANTHER" id="PTHR28260">
    <property type="entry name" value="SPINDLE POLE BODY COMPONENT SPC105"/>
    <property type="match status" value="1"/>
</dbReference>
<evidence type="ECO:0000256" key="2">
    <source>
        <dbReference type="SAM" id="MobiDB-lite"/>
    </source>
</evidence>
<feature type="region of interest" description="Disordered" evidence="2">
    <location>
        <begin position="962"/>
        <end position="981"/>
    </location>
</feature>
<feature type="compositionally biased region" description="Basic and acidic residues" evidence="2">
    <location>
        <begin position="586"/>
        <end position="597"/>
    </location>
</feature>
<feature type="compositionally biased region" description="Low complexity" evidence="2">
    <location>
        <begin position="348"/>
        <end position="364"/>
    </location>
</feature>
<feature type="compositionally biased region" description="Basic and acidic residues" evidence="2">
    <location>
        <begin position="166"/>
        <end position="194"/>
    </location>
</feature>
<protein>
    <recommendedName>
        <fullName evidence="3">Spc7 kinetochore protein domain-containing protein</fullName>
    </recommendedName>
</protein>
<accession>A0A0F7TL75</accession>
<feature type="compositionally biased region" description="Polar residues" evidence="2">
    <location>
        <begin position="337"/>
        <end position="347"/>
    </location>
</feature>
<feature type="compositionally biased region" description="Polar residues" evidence="2">
    <location>
        <begin position="1"/>
        <end position="11"/>
    </location>
</feature>
<feature type="compositionally biased region" description="Polar residues" evidence="2">
    <location>
        <begin position="828"/>
        <end position="839"/>
    </location>
</feature>
<feature type="region of interest" description="Disordered" evidence="2">
    <location>
        <begin position="796"/>
        <end position="858"/>
    </location>
</feature>
<dbReference type="GO" id="GO:0007094">
    <property type="term" value="P:mitotic spindle assembly checkpoint signaling"/>
    <property type="evidence" value="ECO:0007669"/>
    <property type="project" value="TreeGrafter"/>
</dbReference>
<reference evidence="5" key="1">
    <citation type="journal article" date="2015" name="Genome Announc.">
        <title>Draft genome sequence of the fungus Penicillium brasilianum MG11.</title>
        <authorList>
            <person name="Horn F."/>
            <person name="Linde J."/>
            <person name="Mattern D.J."/>
            <person name="Walther G."/>
            <person name="Guthke R."/>
            <person name="Brakhage A.A."/>
            <person name="Valiante V."/>
        </authorList>
    </citation>
    <scope>NUCLEOTIDE SEQUENCE [LARGE SCALE GENOMIC DNA]</scope>
    <source>
        <strain evidence="5">MG11</strain>
    </source>
</reference>
<feature type="region of interest" description="Disordered" evidence="2">
    <location>
        <begin position="1"/>
        <end position="387"/>
    </location>
</feature>
<feature type="compositionally biased region" description="Acidic residues" evidence="2">
    <location>
        <begin position="965"/>
        <end position="981"/>
    </location>
</feature>
<dbReference type="Pfam" id="PF08317">
    <property type="entry name" value="Spc7"/>
    <property type="match status" value="1"/>
</dbReference>
<dbReference type="Pfam" id="PF18210">
    <property type="entry name" value="Knl1_RWD_C"/>
    <property type="match status" value="1"/>
</dbReference>